<dbReference type="Proteomes" id="UP000182652">
    <property type="component" value="Unassembled WGS sequence"/>
</dbReference>
<proteinExistence type="predicted"/>
<dbReference type="AlphaFoldDB" id="A0A1H4KW05"/>
<organism evidence="1 2">
    <name type="scientific">Arthrobacter woluwensis</name>
    <dbReference type="NCBI Taxonomy" id="156980"/>
    <lineage>
        <taxon>Bacteria</taxon>
        <taxon>Bacillati</taxon>
        <taxon>Actinomycetota</taxon>
        <taxon>Actinomycetes</taxon>
        <taxon>Micrococcales</taxon>
        <taxon>Micrococcaceae</taxon>
        <taxon>Arthrobacter</taxon>
    </lineage>
</organism>
<dbReference type="STRING" id="156980.SAMN04489745_0821"/>
<name>A0A1H4KW05_9MICC</name>
<dbReference type="EMBL" id="FNSN01000003">
    <property type="protein sequence ID" value="SEB62724.1"/>
    <property type="molecule type" value="Genomic_DNA"/>
</dbReference>
<evidence type="ECO:0000313" key="1">
    <source>
        <dbReference type="EMBL" id="SEB62724.1"/>
    </source>
</evidence>
<sequence>MSSCSVTGRPFNSVGVTLYDEMGAFPDYRVGGWAQACGSWNFGTMTRPDGYHFTIESINGSESNPYPFNAGSVVQNY</sequence>
<accession>A0A1H4KW05</accession>
<evidence type="ECO:0000313" key="2">
    <source>
        <dbReference type="Proteomes" id="UP000182652"/>
    </source>
</evidence>
<gene>
    <name evidence="1" type="ORF">SAMN04489745_0821</name>
</gene>
<protein>
    <submittedName>
        <fullName evidence="1">Uncharacterized protein</fullName>
    </submittedName>
</protein>
<reference evidence="1 2" key="1">
    <citation type="submission" date="2016-10" db="EMBL/GenBank/DDBJ databases">
        <authorList>
            <person name="de Groot N.N."/>
        </authorList>
    </citation>
    <scope>NUCLEOTIDE SEQUENCE [LARGE SCALE GENOMIC DNA]</scope>
    <source>
        <strain evidence="1 2">DSM 10495</strain>
    </source>
</reference>
<keyword evidence="2" id="KW-1185">Reference proteome</keyword>